<dbReference type="PANTHER" id="PTHR48081:SF13">
    <property type="entry name" value="ALPHA_BETA HYDROLASE"/>
    <property type="match status" value="1"/>
</dbReference>
<name>A0A1A5Y9D5_9BACL</name>
<comment type="caution">
    <text evidence="3">The sequence shown here is derived from an EMBL/GenBank/DDBJ whole genome shotgun (WGS) entry which is preliminary data.</text>
</comment>
<dbReference type="GO" id="GO:0016787">
    <property type="term" value="F:hydrolase activity"/>
    <property type="evidence" value="ECO:0007669"/>
    <property type="project" value="UniProtKB-KW"/>
</dbReference>
<evidence type="ECO:0000256" key="1">
    <source>
        <dbReference type="ARBA" id="ARBA00022801"/>
    </source>
</evidence>
<dbReference type="AlphaFoldDB" id="A0A1A5Y9D5"/>
<dbReference type="InterPro" id="IPR050300">
    <property type="entry name" value="GDXG_lipolytic_enzyme"/>
</dbReference>
<evidence type="ECO:0000313" key="3">
    <source>
        <dbReference type="EMBL" id="OBR62236.1"/>
    </source>
</evidence>
<dbReference type="InterPro" id="IPR029058">
    <property type="entry name" value="AB_hydrolase_fold"/>
</dbReference>
<dbReference type="OrthoDB" id="179999at2"/>
<dbReference type="STRING" id="1844972.A7K91_00990"/>
<dbReference type="Gene3D" id="3.40.50.1820">
    <property type="entry name" value="alpha/beta hydrolase"/>
    <property type="match status" value="1"/>
</dbReference>
<dbReference type="EMBL" id="LYPA01000080">
    <property type="protein sequence ID" value="OBR62236.1"/>
    <property type="molecule type" value="Genomic_DNA"/>
</dbReference>
<dbReference type="RefSeq" id="WP_068687095.1">
    <property type="nucleotide sequence ID" value="NZ_LYPA01000080.1"/>
</dbReference>
<feature type="domain" description="BD-FAE-like" evidence="2">
    <location>
        <begin position="243"/>
        <end position="286"/>
    </location>
</feature>
<evidence type="ECO:0000259" key="2">
    <source>
        <dbReference type="Pfam" id="PF20434"/>
    </source>
</evidence>
<dbReference type="InterPro" id="IPR049492">
    <property type="entry name" value="BD-FAE-like_dom"/>
</dbReference>
<dbReference type="InterPro" id="IPR000073">
    <property type="entry name" value="AB_hydrolase_1"/>
</dbReference>
<gene>
    <name evidence="3" type="ORF">A7K91_00990</name>
</gene>
<evidence type="ECO:0000313" key="4">
    <source>
        <dbReference type="Proteomes" id="UP000092024"/>
    </source>
</evidence>
<feature type="domain" description="BD-FAE-like" evidence="2">
    <location>
        <begin position="38"/>
        <end position="209"/>
    </location>
</feature>
<sequence>MKQTPKKPLCPPGRPPRFKDVPFADVTLDNGETYTLRMDIYQDLNQTKPGPCIVYYFGGGWMYGEYQQVTQKAVYFRELVKLVEQGYTVVSPSYRLSTQSAFPACIHDCKGVIRYLKANSEKYHIDPERIGVLGNSAGGHLAAMVAMSANCSEMEGDVGGNLDYTSAVKAATIFYAPTDLIEFIKSNVHAAANNLSGTEVDNTSQSADDVLSSILGLSKSKKSIKELYQLLESGNADDEDWKYVELAKKCSPITYVDRNCPPILILHGGQDPLVPMEQSEILYKALLSADAEAMYISVSQANHGPTMGSEADQMAYRFLLNRL</sequence>
<dbReference type="PRINTS" id="PR00111">
    <property type="entry name" value="ABHYDROLASE"/>
</dbReference>
<organism evidence="3 4">
    <name type="scientific">Paenibacillus oryzae</name>
    <dbReference type="NCBI Taxonomy" id="1844972"/>
    <lineage>
        <taxon>Bacteria</taxon>
        <taxon>Bacillati</taxon>
        <taxon>Bacillota</taxon>
        <taxon>Bacilli</taxon>
        <taxon>Bacillales</taxon>
        <taxon>Paenibacillaceae</taxon>
        <taxon>Paenibacillus</taxon>
    </lineage>
</organism>
<dbReference type="PANTHER" id="PTHR48081">
    <property type="entry name" value="AB HYDROLASE SUPERFAMILY PROTEIN C4A8.06C"/>
    <property type="match status" value="1"/>
</dbReference>
<reference evidence="3 4" key="1">
    <citation type="submission" date="2016-05" db="EMBL/GenBank/DDBJ databases">
        <title>Paenibacillus oryzae. sp. nov., isolated from the rice root.</title>
        <authorList>
            <person name="Zhang J."/>
            <person name="Zhang X."/>
        </authorList>
    </citation>
    <scope>NUCLEOTIDE SEQUENCE [LARGE SCALE GENOMIC DNA]</scope>
    <source>
        <strain evidence="3 4">1DrF-4</strain>
    </source>
</reference>
<keyword evidence="4" id="KW-1185">Reference proteome</keyword>
<dbReference type="Proteomes" id="UP000092024">
    <property type="component" value="Unassembled WGS sequence"/>
</dbReference>
<accession>A0A1A5Y9D5</accession>
<keyword evidence="1" id="KW-0378">Hydrolase</keyword>
<dbReference type="SUPFAM" id="SSF53474">
    <property type="entry name" value="alpha/beta-Hydrolases"/>
    <property type="match status" value="1"/>
</dbReference>
<dbReference type="Pfam" id="PF20434">
    <property type="entry name" value="BD-FAE"/>
    <property type="match status" value="2"/>
</dbReference>
<protein>
    <submittedName>
        <fullName evidence="3">Lipase</fullName>
    </submittedName>
</protein>
<proteinExistence type="predicted"/>